<gene>
    <name evidence="2" type="ORF">GCM10009681_56540</name>
</gene>
<protein>
    <submittedName>
        <fullName evidence="2">Uncharacterized protein</fullName>
    </submittedName>
</protein>
<evidence type="ECO:0000256" key="1">
    <source>
        <dbReference type="SAM" id="MobiDB-lite"/>
    </source>
</evidence>
<organism evidence="2 3">
    <name type="scientific">Luedemannella helvata</name>
    <dbReference type="NCBI Taxonomy" id="349315"/>
    <lineage>
        <taxon>Bacteria</taxon>
        <taxon>Bacillati</taxon>
        <taxon>Actinomycetota</taxon>
        <taxon>Actinomycetes</taxon>
        <taxon>Micromonosporales</taxon>
        <taxon>Micromonosporaceae</taxon>
        <taxon>Luedemannella</taxon>
    </lineage>
</organism>
<feature type="region of interest" description="Disordered" evidence="1">
    <location>
        <begin position="63"/>
        <end position="82"/>
    </location>
</feature>
<name>A0ABP4XDD0_9ACTN</name>
<keyword evidence="3" id="KW-1185">Reference proteome</keyword>
<feature type="compositionally biased region" description="Low complexity" evidence="1">
    <location>
        <begin position="63"/>
        <end position="72"/>
    </location>
</feature>
<comment type="caution">
    <text evidence="2">The sequence shown here is derived from an EMBL/GenBank/DDBJ whole genome shotgun (WGS) entry which is preliminary data.</text>
</comment>
<reference evidence="3" key="1">
    <citation type="journal article" date="2019" name="Int. J. Syst. Evol. Microbiol.">
        <title>The Global Catalogue of Microorganisms (GCM) 10K type strain sequencing project: providing services to taxonomists for standard genome sequencing and annotation.</title>
        <authorList>
            <consortium name="The Broad Institute Genomics Platform"/>
            <consortium name="The Broad Institute Genome Sequencing Center for Infectious Disease"/>
            <person name="Wu L."/>
            <person name="Ma J."/>
        </authorList>
    </citation>
    <scope>NUCLEOTIDE SEQUENCE [LARGE SCALE GENOMIC DNA]</scope>
    <source>
        <strain evidence="3">JCM 13249</strain>
    </source>
</reference>
<accession>A0ABP4XDD0</accession>
<sequence length="82" mass="8900">MGSQFPMPATDTDDRFTYGLVLDVAHVLALHGYPDAAEYYDGHGADLVAIHLALFRLLYAPSPARPATPARRTAPHPVEVTL</sequence>
<dbReference type="Proteomes" id="UP001500655">
    <property type="component" value="Unassembled WGS sequence"/>
</dbReference>
<proteinExistence type="predicted"/>
<evidence type="ECO:0000313" key="3">
    <source>
        <dbReference type="Proteomes" id="UP001500655"/>
    </source>
</evidence>
<evidence type="ECO:0000313" key="2">
    <source>
        <dbReference type="EMBL" id="GAA1778280.1"/>
    </source>
</evidence>
<dbReference type="RefSeq" id="WP_344088808.1">
    <property type="nucleotide sequence ID" value="NZ_BAAALS010000061.1"/>
</dbReference>
<dbReference type="EMBL" id="BAAALS010000061">
    <property type="protein sequence ID" value="GAA1778280.1"/>
    <property type="molecule type" value="Genomic_DNA"/>
</dbReference>